<dbReference type="RefSeq" id="WP_279571795.1">
    <property type="nucleotide sequence ID" value="NZ_LWID01000001.1"/>
</dbReference>
<evidence type="ECO:0000313" key="1">
    <source>
        <dbReference type="EMBL" id="MDG6894309.1"/>
    </source>
</evidence>
<evidence type="ECO:0000313" key="2">
    <source>
        <dbReference type="Proteomes" id="UP001155500"/>
    </source>
</evidence>
<accession>A0A9X4PAX8</accession>
<comment type="caution">
    <text evidence="1">The sequence shown here is derived from an EMBL/GenBank/DDBJ whole genome shotgun (WGS) entry which is preliminary data.</text>
</comment>
<dbReference type="Proteomes" id="UP001155500">
    <property type="component" value="Unassembled WGS sequence"/>
</dbReference>
<name>A0A9X4PAX8_9PAST</name>
<protein>
    <submittedName>
        <fullName evidence="1">Uncharacterized protein</fullName>
    </submittedName>
</protein>
<dbReference type="AlphaFoldDB" id="A0A9X4PAX8"/>
<proteinExistence type="predicted"/>
<dbReference type="SUPFAM" id="SSF81901">
    <property type="entry name" value="HCP-like"/>
    <property type="match status" value="1"/>
</dbReference>
<sequence length="178" mass="21360">MLKKFLILLFVIFPLGMFVISKNNEVNTYDIFFNKFIYNIKSHNYIKAFNEFYPLIRQNNKEAFSLIAEVYQSNSYGIEMDLIKSKIWNERYRVGSFDTGVLEYNQYHHFLKKGDLSMASVFLQKSAEKGNKNAIDILKNKDFINKNSLYVDIRWSKYWEQFDYDELYPFCMKIKECS</sequence>
<dbReference type="EMBL" id="LWID01000001">
    <property type="protein sequence ID" value="MDG6894309.1"/>
    <property type="molecule type" value="Genomic_DNA"/>
</dbReference>
<gene>
    <name evidence="1" type="ORF">A6A20_01370</name>
</gene>
<organism evidence="1 2">
    <name type="scientific">Volucribacter amazonae</name>
    <dbReference type="NCBI Taxonomy" id="256731"/>
    <lineage>
        <taxon>Bacteria</taxon>
        <taxon>Pseudomonadati</taxon>
        <taxon>Pseudomonadota</taxon>
        <taxon>Gammaproteobacteria</taxon>
        <taxon>Pasteurellales</taxon>
        <taxon>Pasteurellaceae</taxon>
        <taxon>Volucribacter</taxon>
    </lineage>
</organism>
<keyword evidence="2" id="KW-1185">Reference proteome</keyword>
<reference evidence="1" key="1">
    <citation type="submission" date="2016-03" db="EMBL/GenBank/DDBJ databases">
        <title>Co-evolution between Pasteurellaceae and their hosts.</title>
        <authorList>
            <person name="Hansen M.J."/>
            <person name="Bojesen A.M."/>
            <person name="Planet P."/>
        </authorList>
    </citation>
    <scope>NUCLEOTIDE SEQUENCE</scope>
    <source>
        <strain evidence="1">146/S8/89</strain>
    </source>
</reference>